<name>A0A6P8YR82_THRPL</name>
<keyword evidence="2" id="KW-0732">Signal</keyword>
<dbReference type="Proteomes" id="UP000515158">
    <property type="component" value="Unplaced"/>
</dbReference>
<dbReference type="AlphaFoldDB" id="A0A6P8YR82"/>
<organism evidence="4">
    <name type="scientific">Thrips palmi</name>
    <name type="common">Melon thrips</name>
    <dbReference type="NCBI Taxonomy" id="161013"/>
    <lineage>
        <taxon>Eukaryota</taxon>
        <taxon>Metazoa</taxon>
        <taxon>Ecdysozoa</taxon>
        <taxon>Arthropoda</taxon>
        <taxon>Hexapoda</taxon>
        <taxon>Insecta</taxon>
        <taxon>Pterygota</taxon>
        <taxon>Neoptera</taxon>
        <taxon>Paraneoptera</taxon>
        <taxon>Thysanoptera</taxon>
        <taxon>Terebrantia</taxon>
        <taxon>Thripoidea</taxon>
        <taxon>Thripidae</taxon>
        <taxon>Thrips</taxon>
    </lineage>
</organism>
<evidence type="ECO:0000256" key="2">
    <source>
        <dbReference type="SAM" id="SignalP"/>
    </source>
</evidence>
<evidence type="ECO:0000313" key="4">
    <source>
        <dbReference type="RefSeq" id="XP_034236582.1"/>
    </source>
</evidence>
<evidence type="ECO:0000313" key="3">
    <source>
        <dbReference type="Proteomes" id="UP000515158"/>
    </source>
</evidence>
<dbReference type="InterPro" id="IPR052728">
    <property type="entry name" value="O2_lipid_transport_reg"/>
</dbReference>
<dbReference type="InParanoid" id="A0A6P8YR82"/>
<feature type="compositionally biased region" description="Basic residues" evidence="1">
    <location>
        <begin position="196"/>
        <end position="205"/>
    </location>
</feature>
<dbReference type="PANTHER" id="PTHR11161:SF0">
    <property type="entry name" value="O-ACYLTRANSFERASE LIKE PROTEIN"/>
    <property type="match status" value="1"/>
</dbReference>
<dbReference type="RefSeq" id="XP_034236582.1">
    <property type="nucleotide sequence ID" value="XM_034380691.1"/>
</dbReference>
<gene>
    <name evidence="4" type="primary">LOC117642453</name>
</gene>
<feature type="signal peptide" evidence="2">
    <location>
        <begin position="1"/>
        <end position="18"/>
    </location>
</feature>
<reference evidence="4" key="1">
    <citation type="submission" date="2025-08" db="UniProtKB">
        <authorList>
            <consortium name="RefSeq"/>
        </authorList>
    </citation>
    <scope>IDENTIFICATION</scope>
    <source>
        <tissue evidence="4">Total insect</tissue>
    </source>
</reference>
<proteinExistence type="predicted"/>
<keyword evidence="3" id="KW-1185">Reference proteome</keyword>
<feature type="chain" id="PRO_5028294921" evidence="2">
    <location>
        <begin position="19"/>
        <end position="283"/>
    </location>
</feature>
<dbReference type="OrthoDB" id="6418646at2759"/>
<dbReference type="KEGG" id="tpal:117642453"/>
<feature type="region of interest" description="Disordered" evidence="1">
    <location>
        <begin position="186"/>
        <end position="210"/>
    </location>
</feature>
<evidence type="ECO:0000256" key="1">
    <source>
        <dbReference type="SAM" id="MobiDB-lite"/>
    </source>
</evidence>
<dbReference type="PANTHER" id="PTHR11161">
    <property type="entry name" value="O-ACYLTRANSFERASE"/>
    <property type="match status" value="1"/>
</dbReference>
<dbReference type="GeneID" id="117642453"/>
<sequence>MQMHIVAVLIGLLVLAGSMLDPNGVADLKKFQGLQVLSAFSMRRQWADLTKPMGSGTIPGLAGFKTYMCVVVVVFHHFLLQEALSVGANSFAAPVFAATGGPDVVQAVVLPAWSSGPGGRWRMDFERDDCRAAWWRTLLYINNFGPRGAPTCVIQLWSMAVDLQCFAVCQLSMWIWARWMRRSPKPLQGGAEKSNRRSKGAKRSKAGSQEDGRAGIFLERSWLVTDTSCPCRHGGLLQVASGACHGSRLLRSSEKAPELFPTIHTHEHPSFVLRSRWRLRKFS</sequence>
<accession>A0A6P8YR82</accession>
<protein>
    <submittedName>
        <fullName evidence="4">Uncharacterized protein LOC117642453</fullName>
    </submittedName>
</protein>